<feature type="transmembrane region" description="Helical" evidence="10">
    <location>
        <begin position="237"/>
        <end position="256"/>
    </location>
</feature>
<dbReference type="GO" id="GO:0042761">
    <property type="term" value="P:very long-chain fatty acid biosynthetic process"/>
    <property type="evidence" value="ECO:0007669"/>
    <property type="project" value="TreeGrafter"/>
</dbReference>
<protein>
    <recommendedName>
        <fullName evidence="10">Elongation of very long chain fatty acids protein</fullName>
        <ecNumber evidence="10">2.3.1.199</ecNumber>
    </recommendedName>
    <alternativeName>
        <fullName evidence="10">Very-long-chain 3-oxoacyl-CoA synthase</fullName>
    </alternativeName>
</protein>
<dbReference type="PANTHER" id="PTHR11157:SF103">
    <property type="entry name" value="ELONGATION OF VERY LONG CHAIN FATTY ACIDS PROTEIN"/>
    <property type="match status" value="1"/>
</dbReference>
<dbReference type="InterPro" id="IPR031942">
    <property type="entry name" value="DUF4774"/>
</dbReference>
<dbReference type="GO" id="GO:0005789">
    <property type="term" value="C:endoplasmic reticulum membrane"/>
    <property type="evidence" value="ECO:0007669"/>
    <property type="project" value="TreeGrafter"/>
</dbReference>
<gene>
    <name evidence="13" type="ORF">DCHRY22_LOCUS1873</name>
</gene>
<evidence type="ECO:0000256" key="6">
    <source>
        <dbReference type="ARBA" id="ARBA00022989"/>
    </source>
</evidence>
<keyword evidence="3 10" id="KW-0808">Transferase</keyword>
<feature type="compositionally biased region" description="Acidic residues" evidence="11">
    <location>
        <begin position="846"/>
        <end position="855"/>
    </location>
</feature>
<evidence type="ECO:0000256" key="1">
    <source>
        <dbReference type="ARBA" id="ARBA00004141"/>
    </source>
</evidence>
<evidence type="ECO:0000256" key="11">
    <source>
        <dbReference type="SAM" id="MobiDB-lite"/>
    </source>
</evidence>
<keyword evidence="6 10" id="KW-1133">Transmembrane helix</keyword>
<keyword evidence="2 10" id="KW-0444">Lipid biosynthesis</keyword>
<evidence type="ECO:0000256" key="2">
    <source>
        <dbReference type="ARBA" id="ARBA00022516"/>
    </source>
</evidence>
<feature type="region of interest" description="Disordered" evidence="11">
    <location>
        <begin position="442"/>
        <end position="497"/>
    </location>
</feature>
<dbReference type="GO" id="GO:0034626">
    <property type="term" value="P:fatty acid elongation, polyunsaturated fatty acid"/>
    <property type="evidence" value="ECO:0007669"/>
    <property type="project" value="TreeGrafter"/>
</dbReference>
<evidence type="ECO:0000313" key="14">
    <source>
        <dbReference type="Proteomes" id="UP000789524"/>
    </source>
</evidence>
<organism evidence="13 14">
    <name type="scientific">Danaus chrysippus</name>
    <name type="common">African queen</name>
    <dbReference type="NCBI Taxonomy" id="151541"/>
    <lineage>
        <taxon>Eukaryota</taxon>
        <taxon>Metazoa</taxon>
        <taxon>Ecdysozoa</taxon>
        <taxon>Arthropoda</taxon>
        <taxon>Hexapoda</taxon>
        <taxon>Insecta</taxon>
        <taxon>Pterygota</taxon>
        <taxon>Neoptera</taxon>
        <taxon>Endopterygota</taxon>
        <taxon>Lepidoptera</taxon>
        <taxon>Glossata</taxon>
        <taxon>Ditrysia</taxon>
        <taxon>Papilionoidea</taxon>
        <taxon>Nymphalidae</taxon>
        <taxon>Danainae</taxon>
        <taxon>Danaini</taxon>
        <taxon>Danaina</taxon>
        <taxon>Danaus</taxon>
        <taxon>Anosia</taxon>
    </lineage>
</organism>
<evidence type="ECO:0000313" key="13">
    <source>
        <dbReference type="EMBL" id="CAG9560154.1"/>
    </source>
</evidence>
<feature type="region of interest" description="Disordered" evidence="11">
    <location>
        <begin position="593"/>
        <end position="612"/>
    </location>
</feature>
<proteinExistence type="inferred from homology"/>
<dbReference type="Pfam" id="PF15999">
    <property type="entry name" value="DUF4774"/>
    <property type="match status" value="1"/>
</dbReference>
<dbReference type="GO" id="GO:0009922">
    <property type="term" value="F:fatty acid elongase activity"/>
    <property type="evidence" value="ECO:0007669"/>
    <property type="project" value="UniProtKB-EC"/>
</dbReference>
<feature type="compositionally biased region" description="Basic residues" evidence="11">
    <location>
        <begin position="458"/>
        <end position="477"/>
    </location>
</feature>
<feature type="transmembrane region" description="Helical" evidence="10">
    <location>
        <begin position="327"/>
        <end position="344"/>
    </location>
</feature>
<feature type="transmembrane region" description="Helical" evidence="10">
    <location>
        <begin position="37"/>
        <end position="62"/>
    </location>
</feature>
<dbReference type="InterPro" id="IPR002076">
    <property type="entry name" value="ELO_fam"/>
</dbReference>
<dbReference type="GO" id="GO:0030148">
    <property type="term" value="P:sphingolipid biosynthetic process"/>
    <property type="evidence" value="ECO:0007669"/>
    <property type="project" value="TreeGrafter"/>
</dbReference>
<feature type="compositionally biased region" description="Basic residues" evidence="11">
    <location>
        <begin position="869"/>
        <end position="879"/>
    </location>
</feature>
<evidence type="ECO:0000256" key="5">
    <source>
        <dbReference type="ARBA" id="ARBA00022832"/>
    </source>
</evidence>
<dbReference type="EC" id="2.3.1.199" evidence="10"/>
<evidence type="ECO:0000256" key="9">
    <source>
        <dbReference type="ARBA" id="ARBA00023160"/>
    </source>
</evidence>
<evidence type="ECO:0000256" key="4">
    <source>
        <dbReference type="ARBA" id="ARBA00022692"/>
    </source>
</evidence>
<name>A0A8J2VYN4_9NEOP</name>
<dbReference type="GO" id="GO:0034625">
    <property type="term" value="P:fatty acid elongation, monounsaturated fatty acid"/>
    <property type="evidence" value="ECO:0007669"/>
    <property type="project" value="TreeGrafter"/>
</dbReference>
<comment type="similarity">
    <text evidence="10">Belongs to the ELO family.</text>
</comment>
<feature type="transmembrane region" description="Helical" evidence="10">
    <location>
        <begin position="168"/>
        <end position="187"/>
    </location>
</feature>
<feature type="transmembrane region" description="Helical" evidence="10">
    <location>
        <begin position="129"/>
        <end position="148"/>
    </location>
</feature>
<dbReference type="AlphaFoldDB" id="A0A8J2VYN4"/>
<dbReference type="PANTHER" id="PTHR11157">
    <property type="entry name" value="FATTY ACID ACYL TRANSFERASE-RELATED"/>
    <property type="match status" value="1"/>
</dbReference>
<feature type="domain" description="DUF4774" evidence="12">
    <location>
        <begin position="959"/>
        <end position="1011"/>
    </location>
</feature>
<dbReference type="OrthoDB" id="8194084at2759"/>
<dbReference type="Proteomes" id="UP000789524">
    <property type="component" value="Unassembled WGS sequence"/>
</dbReference>
<keyword evidence="14" id="KW-1185">Reference proteome</keyword>
<feature type="compositionally biased region" description="Basic and acidic residues" evidence="11">
    <location>
        <begin position="915"/>
        <end position="927"/>
    </location>
</feature>
<dbReference type="Pfam" id="PF01151">
    <property type="entry name" value="ELO"/>
    <property type="match status" value="3"/>
</dbReference>
<evidence type="ECO:0000256" key="8">
    <source>
        <dbReference type="ARBA" id="ARBA00023136"/>
    </source>
</evidence>
<keyword evidence="4 10" id="KW-0812">Transmembrane</keyword>
<evidence type="ECO:0000256" key="10">
    <source>
        <dbReference type="RuleBase" id="RU361115"/>
    </source>
</evidence>
<evidence type="ECO:0000256" key="7">
    <source>
        <dbReference type="ARBA" id="ARBA00023098"/>
    </source>
</evidence>
<feature type="transmembrane region" description="Helical" evidence="10">
    <location>
        <begin position="68"/>
        <end position="92"/>
    </location>
</feature>
<comment type="caution">
    <text evidence="13">The sequence shown here is derived from an EMBL/GenBank/DDBJ whole genome shotgun (WGS) entry which is preliminary data.</text>
</comment>
<evidence type="ECO:0000256" key="3">
    <source>
        <dbReference type="ARBA" id="ARBA00022679"/>
    </source>
</evidence>
<comment type="catalytic activity">
    <reaction evidence="10">
        <text>a very-long-chain acyl-CoA + malonyl-CoA + H(+) = a very-long-chain 3-oxoacyl-CoA + CO2 + CoA</text>
        <dbReference type="Rhea" id="RHEA:32727"/>
        <dbReference type="ChEBI" id="CHEBI:15378"/>
        <dbReference type="ChEBI" id="CHEBI:16526"/>
        <dbReference type="ChEBI" id="CHEBI:57287"/>
        <dbReference type="ChEBI" id="CHEBI:57384"/>
        <dbReference type="ChEBI" id="CHEBI:90725"/>
        <dbReference type="ChEBI" id="CHEBI:90736"/>
        <dbReference type="EC" id="2.3.1.199"/>
    </reaction>
</comment>
<sequence length="1061" mass="120755">MGIYEAWGWRYKWVCEPVDQSRSRHAMKMATLVYMYYLLKVLDLMDTVQFLFCVVHMTTIVFVKDCAYPRWVVAMYTPQNLFMLILFIDFYIKSYVKKPKEKSDDKFDNNQTKIKDNVKEQNGAMVDSWFMMSSPFPILSVVLLYLLFIRIGPRIMKNRPPLEINKLISYYNAAQVVLATMICIKVFKLNLFRDGILYAGCRYPSNTQNPMLQFVLMLLYCAWTHNSPRCQYATGFTYFIFINVTIFLILFLNFYYKNYKIKMDAKKEYEKTQNGVRTNKHTNGINDKNYKKENGVCSQVRNETNDADDIPYEVNQSCGDFMKDGKMYCYVCVIYLIIIATAHPPKDREVSKTIEKRSIFHDVIQSLKIRNQLPEDIDEDNNVGQNYELEDERLHLPSDLDFLPRRNDRIEMPTLKYRFPKTLNLNDSAKDEKSKKEIVLYVNAPSDNDPSTSTPRPKPQKTTKPKPKPGNRIKTSHKNNSNVEGEDKPFSNSMAGQSQIGNREYQTIVKPTVIINLRGSVSNRERDIVIEKRRLENETVSPQNIFNIHQGVALDMHDTKSKNKPNDKISVIARNEAMQNSKDEDMIMCETSSNKEMESTKRKSSNLSEDEPDTKLARAILDRVDGPVYYQADTEKYLNDDSTLDIVEKIKAINNGLTKPRREQINYNLPYAEKSQGIDQELLKKLQDIIASGKIKSHSLNLPEDSNISNDDHQIINSRALKFNPEMLMGNELQTMPLPYIINLPVVVTPNSDLVNKLAVNNNFKSVLPNDAYTTRQQSPFLRLPFFQNFNFEWPLTQSLFPVLIKNPFVAFSQGGGWDNFIEYGQSADVCNRKQKSGHSRHSSDEIDLDQDLDDSNGIRHTSLETKTSARKSRALKKRTVADKSPNQEIEESKSGKKIYVTNQTPTRRATKKPNNVEKIQDSKNDDSGGDLRFPFGDFNWFGDKKPAVPLPPGFFINRLRVRKGGVAIAGPGGVATAGRGGTAIVGPGGLAYTQPGGLAVAGPHARIVALPESTDINDVLSSLQENDSSVPAASQPIREGKLVATGPVIYYHPTEQPSQP</sequence>
<feature type="region of interest" description="Disordered" evidence="11">
    <location>
        <begin position="834"/>
        <end position="929"/>
    </location>
</feature>
<keyword evidence="8 10" id="KW-0472">Membrane</keyword>
<keyword evidence="7 10" id="KW-0443">Lipid metabolism</keyword>
<reference evidence="13" key="1">
    <citation type="submission" date="2021-09" db="EMBL/GenBank/DDBJ databases">
        <authorList>
            <person name="Martin H S."/>
        </authorList>
    </citation>
    <scope>NUCLEOTIDE SEQUENCE</scope>
</reference>
<comment type="subcellular location">
    <subcellularLocation>
        <location evidence="1">Membrane</location>
        <topology evidence="1">Multi-pass membrane protein</topology>
    </subcellularLocation>
</comment>
<dbReference type="GO" id="GO:0019367">
    <property type="term" value="P:fatty acid elongation, saturated fatty acid"/>
    <property type="evidence" value="ECO:0007669"/>
    <property type="project" value="TreeGrafter"/>
</dbReference>
<keyword evidence="5 10" id="KW-0276">Fatty acid metabolism</keyword>
<keyword evidence="9 10" id="KW-0275">Fatty acid biosynthesis</keyword>
<evidence type="ECO:0000259" key="12">
    <source>
        <dbReference type="Pfam" id="PF15999"/>
    </source>
</evidence>
<dbReference type="EMBL" id="CAKASE010000045">
    <property type="protein sequence ID" value="CAG9560154.1"/>
    <property type="molecule type" value="Genomic_DNA"/>
</dbReference>
<accession>A0A8J2VYN4</accession>